<keyword evidence="2" id="KW-0732">Signal</keyword>
<dbReference type="Pfam" id="PF03687">
    <property type="entry name" value="UPF0164"/>
    <property type="match status" value="1"/>
</dbReference>
<protein>
    <submittedName>
        <fullName evidence="3">PorV/PorQ family protein</fullName>
    </submittedName>
</protein>
<organism evidence="3">
    <name type="scientific">Caldithrix abyssi</name>
    <dbReference type="NCBI Taxonomy" id="187145"/>
    <lineage>
        <taxon>Bacteria</taxon>
        <taxon>Pseudomonadati</taxon>
        <taxon>Calditrichota</taxon>
        <taxon>Calditrichia</taxon>
        <taxon>Calditrichales</taxon>
        <taxon>Calditrichaceae</taxon>
        <taxon>Caldithrix</taxon>
    </lineage>
</organism>
<comment type="caution">
    <text evidence="3">The sequence shown here is derived from an EMBL/GenBank/DDBJ whole genome shotgun (WGS) entry which is preliminary data.</text>
</comment>
<reference evidence="3" key="1">
    <citation type="journal article" date="2020" name="mSystems">
        <title>Genome- and Community-Level Interaction Insights into Carbon Utilization and Element Cycling Functions of Hydrothermarchaeota in Hydrothermal Sediment.</title>
        <authorList>
            <person name="Zhou Z."/>
            <person name="Liu Y."/>
            <person name="Xu W."/>
            <person name="Pan J."/>
            <person name="Luo Z.H."/>
            <person name="Li M."/>
        </authorList>
    </citation>
    <scope>NUCLEOTIDE SEQUENCE [LARGE SCALE GENOMIC DNA]</scope>
    <source>
        <strain evidence="3">HyVt-456</strain>
    </source>
</reference>
<dbReference type="EMBL" id="DRLD01000234">
    <property type="protein sequence ID" value="HED10730.1"/>
    <property type="molecule type" value="Genomic_DNA"/>
</dbReference>
<dbReference type="CDD" id="cd00063">
    <property type="entry name" value="FN3"/>
    <property type="match status" value="1"/>
</dbReference>
<gene>
    <name evidence="3" type="ORF">ENJ10_08575</name>
</gene>
<dbReference type="InterPro" id="IPR005362">
    <property type="entry name" value="UPF0164"/>
</dbReference>
<evidence type="ECO:0000256" key="2">
    <source>
        <dbReference type="SAM" id="SignalP"/>
    </source>
</evidence>
<comment type="similarity">
    <text evidence="1">Belongs to the UPF0164 family.</text>
</comment>
<proteinExistence type="inferred from homology"/>
<feature type="chain" id="PRO_5031155076" evidence="2">
    <location>
        <begin position="25"/>
        <end position="410"/>
    </location>
</feature>
<feature type="signal peptide" evidence="2">
    <location>
        <begin position="1"/>
        <end position="24"/>
    </location>
</feature>
<dbReference type="NCBIfam" id="NF033709">
    <property type="entry name" value="PorV_fam"/>
    <property type="match status" value="1"/>
</dbReference>
<sequence>MIVRSFIVFLLLFTSLWAQSPSSAAGSAGALFLRSGLSTRVAGLGEAFTAVADDENALFYNPAGLANIKKGALALNHTQWFEDIKMDNVVFGYNFDRKFGIAVSISHLWMPSLMGKDAYGNATEEFNVSSSIIQLGLGYRIHPSLFLGVGIKYFQDNLADITASGIGIDAGLYMYTFIPGLTLGLAVQNFGNDIKYDAQLEKLPLQFRLGLAYKIRGIPWRIAVDAYKSIDTDISFNAGMEYTFLKTFSLRVGNQFKNNQAFQPGYGAGFNIANRYLVDYTYYNLSDLGNTHRIGFTFRFGLPGVKIRKTRPRYSNYTITRSRAPLHLRYQIKGDRLIINWGEVRGARYNVYAKLAPDAPWKKINSALIPGTEHRFKKPVKVKGAIYISVTAVVNSVESPFSKELKVELP</sequence>
<dbReference type="AlphaFoldDB" id="A0A7V1LMK4"/>
<name>A0A7V1LMK4_CALAY</name>
<dbReference type="Gene3D" id="2.40.160.60">
    <property type="entry name" value="Outer membrane protein transport protein (OMPP1/FadL/TodX)"/>
    <property type="match status" value="1"/>
</dbReference>
<dbReference type="SUPFAM" id="SSF56935">
    <property type="entry name" value="Porins"/>
    <property type="match status" value="1"/>
</dbReference>
<dbReference type="InterPro" id="IPR003961">
    <property type="entry name" value="FN3_dom"/>
</dbReference>
<evidence type="ECO:0000313" key="3">
    <source>
        <dbReference type="EMBL" id="HED10730.1"/>
    </source>
</evidence>
<evidence type="ECO:0000256" key="1">
    <source>
        <dbReference type="ARBA" id="ARBA00005846"/>
    </source>
</evidence>
<accession>A0A7V1LMK4</accession>
<dbReference type="Proteomes" id="UP000886005">
    <property type="component" value="Unassembled WGS sequence"/>
</dbReference>